<comment type="caution">
    <text evidence="1">The sequence shown here is derived from an EMBL/GenBank/DDBJ whole genome shotgun (WGS) entry which is preliminary data.</text>
</comment>
<evidence type="ECO:0000313" key="2">
    <source>
        <dbReference type="Proteomes" id="UP001062846"/>
    </source>
</evidence>
<keyword evidence="2" id="KW-1185">Reference proteome</keyword>
<dbReference type="Proteomes" id="UP001062846">
    <property type="component" value="Chromosome 4"/>
</dbReference>
<dbReference type="EMBL" id="CM046391">
    <property type="protein sequence ID" value="KAI8561449.1"/>
    <property type="molecule type" value="Genomic_DNA"/>
</dbReference>
<sequence length="104" mass="12146">MVELRNPMRRKEIESTEEVEMPRFEILGSCKGLLLIKHDIDLYVWNPSTRQCTKLLSLPPRDQYIEDERVLTGFGLCYDSSTDEYKAVMAYKGDYPYNAYKGIV</sequence>
<name>A0ACC0P8B5_RHOML</name>
<reference evidence="1" key="1">
    <citation type="submission" date="2022-02" db="EMBL/GenBank/DDBJ databases">
        <title>Plant Genome Project.</title>
        <authorList>
            <person name="Zhang R.-G."/>
        </authorList>
    </citation>
    <scope>NUCLEOTIDE SEQUENCE</scope>
    <source>
        <strain evidence="1">AT1</strain>
    </source>
</reference>
<protein>
    <submittedName>
        <fullName evidence="1">Uncharacterized protein</fullName>
    </submittedName>
</protein>
<organism evidence="1 2">
    <name type="scientific">Rhododendron molle</name>
    <name type="common">Chinese azalea</name>
    <name type="synonym">Azalea mollis</name>
    <dbReference type="NCBI Taxonomy" id="49168"/>
    <lineage>
        <taxon>Eukaryota</taxon>
        <taxon>Viridiplantae</taxon>
        <taxon>Streptophyta</taxon>
        <taxon>Embryophyta</taxon>
        <taxon>Tracheophyta</taxon>
        <taxon>Spermatophyta</taxon>
        <taxon>Magnoliopsida</taxon>
        <taxon>eudicotyledons</taxon>
        <taxon>Gunneridae</taxon>
        <taxon>Pentapetalae</taxon>
        <taxon>asterids</taxon>
        <taxon>Ericales</taxon>
        <taxon>Ericaceae</taxon>
        <taxon>Ericoideae</taxon>
        <taxon>Rhodoreae</taxon>
        <taxon>Rhododendron</taxon>
    </lineage>
</organism>
<proteinExistence type="predicted"/>
<evidence type="ECO:0000313" key="1">
    <source>
        <dbReference type="EMBL" id="KAI8561449.1"/>
    </source>
</evidence>
<gene>
    <name evidence="1" type="ORF">RHMOL_Rhmol04G0340500</name>
</gene>
<accession>A0ACC0P8B5</accession>